<gene>
    <name evidence="1" type="ORF">APZ16_04425</name>
</gene>
<dbReference type="Proteomes" id="UP000074294">
    <property type="component" value="Unassembled WGS sequence"/>
</dbReference>
<evidence type="ECO:0000313" key="1">
    <source>
        <dbReference type="EMBL" id="KUO40628.1"/>
    </source>
</evidence>
<accession>A0A147JVU6</accession>
<reference evidence="1 2" key="1">
    <citation type="journal article" date="2016" name="Nat. Microbiol.">
        <title>Genomic inference of the metabolism of cosmopolitan subsurface Archaea, Hadesarchaea.</title>
        <authorList>
            <person name="Baker B.J."/>
            <person name="Saw J.H."/>
            <person name="Lind A.E."/>
            <person name="Lazar C.S."/>
            <person name="Hinrichs K.-U."/>
            <person name="Teske A.P."/>
            <person name="Ettema T.J."/>
        </authorList>
    </citation>
    <scope>NUCLEOTIDE SEQUENCE [LARGE SCALE GENOMIC DNA]</scope>
</reference>
<dbReference type="AlphaFoldDB" id="A0A147JVU6"/>
<evidence type="ECO:0000313" key="2">
    <source>
        <dbReference type="Proteomes" id="UP000074294"/>
    </source>
</evidence>
<proteinExistence type="predicted"/>
<dbReference type="STRING" id="1776334.APZ16_04425"/>
<dbReference type="EMBL" id="LQMQ01000038">
    <property type="protein sequence ID" value="KUO40628.1"/>
    <property type="molecule type" value="Genomic_DNA"/>
</dbReference>
<protein>
    <submittedName>
        <fullName evidence="1">Uncharacterized protein</fullName>
    </submittedName>
</protein>
<comment type="caution">
    <text evidence="1">The sequence shown here is derived from an EMBL/GenBank/DDBJ whole genome shotgun (WGS) entry which is preliminary data.</text>
</comment>
<name>A0A147JVU6_HADYE</name>
<sequence>MKELREAWACYHRGPDADHRRFDANRCKRCRFYKKCLEWHNTEKWLEQKMIEEWFEWKGG</sequence>
<organism evidence="1 2">
    <name type="scientific">Hadarchaeum yellowstonense</name>
    <dbReference type="NCBI Taxonomy" id="1776334"/>
    <lineage>
        <taxon>Archaea</taxon>
        <taxon>Methanobacteriati</taxon>
        <taxon>Candidatus Hadarchaeota</taxon>
        <taxon>Candidatus Hadarchaeia</taxon>
        <taxon>Candidatus Hadarchaeales</taxon>
        <taxon>Candidatus Hadarchaeaceae</taxon>
        <taxon>Candidatus Hadarchaeum</taxon>
    </lineage>
</organism>